<sequence length="256" mass="27307">MKMLMLAGLMSLGQLVQGVASPASRSLNSSILSYYPSPAPNGDGVLVVPGGGYQAVSLDYEGAQAQAWLNERGYHVWVLNYTVASTAPAPIYPVPQNQAAEAVNQIRALDSVKKLGIWGFSAGGHLSATTVTNPDVERNLDFAILAYPVITMDPSFTHSGSRTNLIGENPSIELQSSLSGENRVTNSTPPVFLFHTANDAAVPVKNSLVFAEALAKHGRKFSILILPDGPHGIALALDDPARTWTAELERFLKNLV</sequence>
<evidence type="ECO:0000259" key="3">
    <source>
        <dbReference type="Pfam" id="PF00326"/>
    </source>
</evidence>
<dbReference type="PANTHER" id="PTHR48081">
    <property type="entry name" value="AB HYDROLASE SUPERFAMILY PROTEIN C4A8.06C"/>
    <property type="match status" value="1"/>
</dbReference>
<feature type="domain" description="Peptidase S9 prolyl oligopeptidase catalytic" evidence="3">
    <location>
        <begin position="99"/>
        <end position="254"/>
    </location>
</feature>
<dbReference type="GO" id="GO:0045493">
    <property type="term" value="P:xylan catabolic process"/>
    <property type="evidence" value="ECO:0007669"/>
    <property type="project" value="UniProtKB-KW"/>
</dbReference>
<dbReference type="SUPFAM" id="SSF53474">
    <property type="entry name" value="alpha/beta-Hydrolases"/>
    <property type="match status" value="1"/>
</dbReference>
<dbReference type="Pfam" id="PF00326">
    <property type="entry name" value="Peptidase_S9"/>
    <property type="match status" value="1"/>
</dbReference>
<dbReference type="PANTHER" id="PTHR48081:SF6">
    <property type="entry name" value="PEPTIDASE S9 PROLYL OLIGOPEPTIDASE CATALYTIC DOMAIN-CONTAINING PROTEIN"/>
    <property type="match status" value="1"/>
</dbReference>
<evidence type="ECO:0000256" key="1">
    <source>
        <dbReference type="ARBA" id="ARBA00022801"/>
    </source>
</evidence>
<dbReference type="GO" id="GO:0006508">
    <property type="term" value="P:proteolysis"/>
    <property type="evidence" value="ECO:0007669"/>
    <property type="project" value="InterPro"/>
</dbReference>
<dbReference type="AlphaFoldDB" id="A0A2V1E9M1"/>
<dbReference type="GO" id="GO:0008236">
    <property type="term" value="F:serine-type peptidase activity"/>
    <property type="evidence" value="ECO:0007669"/>
    <property type="project" value="InterPro"/>
</dbReference>
<gene>
    <name evidence="4" type="ORF">DM02DRAFT_707454</name>
</gene>
<keyword evidence="5" id="KW-1185">Reference proteome</keyword>
<evidence type="ECO:0000313" key="4">
    <source>
        <dbReference type="EMBL" id="PVI06862.1"/>
    </source>
</evidence>
<dbReference type="Gene3D" id="3.40.50.1820">
    <property type="entry name" value="alpha/beta hydrolase"/>
    <property type="match status" value="1"/>
</dbReference>
<dbReference type="EMBL" id="KZ805306">
    <property type="protein sequence ID" value="PVI06862.1"/>
    <property type="molecule type" value="Genomic_DNA"/>
</dbReference>
<proteinExistence type="predicted"/>
<keyword evidence="4" id="KW-0326">Glycosidase</keyword>
<dbReference type="InterPro" id="IPR050300">
    <property type="entry name" value="GDXG_lipolytic_enzyme"/>
</dbReference>
<feature type="chain" id="PRO_5016167696" evidence="2">
    <location>
        <begin position="19"/>
        <end position="256"/>
    </location>
</feature>
<dbReference type="OrthoDB" id="6499973at2759"/>
<evidence type="ECO:0000256" key="2">
    <source>
        <dbReference type="SAM" id="SignalP"/>
    </source>
</evidence>
<dbReference type="Proteomes" id="UP000244855">
    <property type="component" value="Unassembled WGS sequence"/>
</dbReference>
<keyword evidence="4" id="KW-0624">Polysaccharide degradation</keyword>
<keyword evidence="1 4" id="KW-0378">Hydrolase</keyword>
<keyword evidence="4" id="KW-0119">Carbohydrate metabolism</keyword>
<feature type="signal peptide" evidence="2">
    <location>
        <begin position="1"/>
        <end position="18"/>
    </location>
</feature>
<dbReference type="InterPro" id="IPR001375">
    <property type="entry name" value="Peptidase_S9_cat"/>
</dbReference>
<dbReference type="GO" id="GO:0016798">
    <property type="term" value="F:hydrolase activity, acting on glycosyl bonds"/>
    <property type="evidence" value="ECO:0007669"/>
    <property type="project" value="UniProtKB-KW"/>
</dbReference>
<accession>A0A2V1E9M1</accession>
<keyword evidence="2" id="KW-0732">Signal</keyword>
<evidence type="ECO:0000313" key="5">
    <source>
        <dbReference type="Proteomes" id="UP000244855"/>
    </source>
</evidence>
<protein>
    <submittedName>
        <fullName evidence="4">Endo-1,4-beta-xylanase B</fullName>
    </submittedName>
</protein>
<organism evidence="4 5">
    <name type="scientific">Periconia macrospinosa</name>
    <dbReference type="NCBI Taxonomy" id="97972"/>
    <lineage>
        <taxon>Eukaryota</taxon>
        <taxon>Fungi</taxon>
        <taxon>Dikarya</taxon>
        <taxon>Ascomycota</taxon>
        <taxon>Pezizomycotina</taxon>
        <taxon>Dothideomycetes</taxon>
        <taxon>Pleosporomycetidae</taxon>
        <taxon>Pleosporales</taxon>
        <taxon>Massarineae</taxon>
        <taxon>Periconiaceae</taxon>
        <taxon>Periconia</taxon>
    </lineage>
</organism>
<dbReference type="InterPro" id="IPR029058">
    <property type="entry name" value="AB_hydrolase_fold"/>
</dbReference>
<name>A0A2V1E9M1_9PLEO</name>
<keyword evidence="4" id="KW-0858">Xylan degradation</keyword>
<dbReference type="STRING" id="97972.A0A2V1E9M1"/>
<reference evidence="4 5" key="1">
    <citation type="journal article" date="2018" name="Sci. Rep.">
        <title>Comparative genomics provides insights into the lifestyle and reveals functional heterogeneity of dark septate endophytic fungi.</title>
        <authorList>
            <person name="Knapp D.G."/>
            <person name="Nemeth J.B."/>
            <person name="Barry K."/>
            <person name="Hainaut M."/>
            <person name="Henrissat B."/>
            <person name="Johnson J."/>
            <person name="Kuo A."/>
            <person name="Lim J.H.P."/>
            <person name="Lipzen A."/>
            <person name="Nolan M."/>
            <person name="Ohm R.A."/>
            <person name="Tamas L."/>
            <person name="Grigoriev I.V."/>
            <person name="Spatafora J.W."/>
            <person name="Nagy L.G."/>
            <person name="Kovacs G.M."/>
        </authorList>
    </citation>
    <scope>NUCLEOTIDE SEQUENCE [LARGE SCALE GENOMIC DNA]</scope>
    <source>
        <strain evidence="4 5">DSE2036</strain>
    </source>
</reference>